<accession>A0A3E3II07</accession>
<evidence type="ECO:0000313" key="1">
    <source>
        <dbReference type="EMBL" id="RGE66703.1"/>
    </source>
</evidence>
<dbReference type="AlphaFoldDB" id="A0A3E3II07"/>
<organism evidence="1 2">
    <name type="scientific">Anaerotruncus colihominis</name>
    <dbReference type="NCBI Taxonomy" id="169435"/>
    <lineage>
        <taxon>Bacteria</taxon>
        <taxon>Bacillati</taxon>
        <taxon>Bacillota</taxon>
        <taxon>Clostridia</taxon>
        <taxon>Eubacteriales</taxon>
        <taxon>Oscillospiraceae</taxon>
        <taxon>Anaerotruncus</taxon>
    </lineage>
</organism>
<reference evidence="1 2" key="1">
    <citation type="submission" date="2018-08" db="EMBL/GenBank/DDBJ databases">
        <title>A genome reference for cultivated species of the human gut microbiota.</title>
        <authorList>
            <person name="Zou Y."/>
            <person name="Xue W."/>
            <person name="Luo G."/>
        </authorList>
    </citation>
    <scope>NUCLEOTIDE SEQUENCE [LARGE SCALE GENOMIC DNA]</scope>
    <source>
        <strain evidence="1 2">TF05-12AC</strain>
    </source>
</reference>
<name>A0A3E3II07_9FIRM</name>
<protein>
    <submittedName>
        <fullName evidence="1">Uncharacterized protein</fullName>
    </submittedName>
</protein>
<dbReference type="RefSeq" id="WP_006873624.1">
    <property type="nucleotide sequence ID" value="NZ_CABIWA010000007.1"/>
</dbReference>
<proteinExistence type="predicted"/>
<evidence type="ECO:0000313" key="2">
    <source>
        <dbReference type="Proteomes" id="UP000260828"/>
    </source>
</evidence>
<dbReference type="Proteomes" id="UP000260828">
    <property type="component" value="Unassembled WGS sequence"/>
</dbReference>
<sequence>MRAKSDKGVSFALLRIDRPGGYEGRKESNWNSFYDLEESGWAVDSKPPEGGPRLVRVTLADRNTITTRINGTDEEILAYYRVGSTLNVGAVRDDLVEIAAVEIVANG</sequence>
<comment type="caution">
    <text evidence="1">The sequence shown here is derived from an EMBL/GenBank/DDBJ whole genome shotgun (WGS) entry which is preliminary data.</text>
</comment>
<gene>
    <name evidence="1" type="ORF">DXC40_13080</name>
</gene>
<dbReference type="EMBL" id="QVME01000007">
    <property type="protein sequence ID" value="RGE66703.1"/>
    <property type="molecule type" value="Genomic_DNA"/>
</dbReference>